<organism evidence="1 2">
    <name type="scientific">Rhododendron molle</name>
    <name type="common">Chinese azalea</name>
    <name type="synonym">Azalea mollis</name>
    <dbReference type="NCBI Taxonomy" id="49168"/>
    <lineage>
        <taxon>Eukaryota</taxon>
        <taxon>Viridiplantae</taxon>
        <taxon>Streptophyta</taxon>
        <taxon>Embryophyta</taxon>
        <taxon>Tracheophyta</taxon>
        <taxon>Spermatophyta</taxon>
        <taxon>Magnoliopsida</taxon>
        <taxon>eudicotyledons</taxon>
        <taxon>Gunneridae</taxon>
        <taxon>Pentapetalae</taxon>
        <taxon>asterids</taxon>
        <taxon>Ericales</taxon>
        <taxon>Ericaceae</taxon>
        <taxon>Ericoideae</taxon>
        <taxon>Rhodoreae</taxon>
        <taxon>Rhododendron</taxon>
    </lineage>
</organism>
<proteinExistence type="predicted"/>
<evidence type="ECO:0000313" key="2">
    <source>
        <dbReference type="Proteomes" id="UP001062846"/>
    </source>
</evidence>
<gene>
    <name evidence="1" type="ORF">RHMOL_Rhmol09G0062700</name>
</gene>
<dbReference type="Proteomes" id="UP001062846">
    <property type="component" value="Chromosome 9"/>
</dbReference>
<sequence>MIGNKKTRHQTTIPTEDSQPSHHLPQEIIFDILSRLLVKHLLRFRSVCKSWLSLISNHQFVKSHLSRASNMSDRRLVLNAYPYRTGLKSCSLDSVMECKLPENAVEFDYPSKEPNQFVYIVGSCNGLMCVAACVWNTNKRTIYLWNPSTRKSKRLPDLGVKRMWDYQVLYGFGLGFDESNDDYKVVLIFRDSGGGVSDERKVMVYTLRTDSWRQIGGFSCDVPFGFIGKFLNGSIHWVVCDNSGSSYSSVIVSLDLEKEMYNEVLLPNYGADVFHLELCVLKGSIGSGTFEPEAMWKALGRTRILVELWSVCRSGLSLISNHQFVKSHLSIASNTSDQRLVLNAYPNRTGLKSCSLDSVMEFKLPENAVEFDYPSKGSNRLVFIVGSCNGLICVATYMWTTYIWTIYLLNPSTRKSKRLPDLGVKRMWDYQDFYGFGLGFDESRYWWWGFS</sequence>
<accession>A0ACC0MA69</accession>
<comment type="caution">
    <text evidence="1">The sequence shown here is derived from an EMBL/GenBank/DDBJ whole genome shotgun (WGS) entry which is preliminary data.</text>
</comment>
<protein>
    <submittedName>
        <fullName evidence="1">Uncharacterized protein</fullName>
    </submittedName>
</protein>
<reference evidence="1" key="1">
    <citation type="submission" date="2022-02" db="EMBL/GenBank/DDBJ databases">
        <title>Plant Genome Project.</title>
        <authorList>
            <person name="Zhang R.-G."/>
        </authorList>
    </citation>
    <scope>NUCLEOTIDE SEQUENCE</scope>
    <source>
        <strain evidence="1">AT1</strain>
    </source>
</reference>
<dbReference type="EMBL" id="CM046396">
    <property type="protein sequence ID" value="KAI8537933.1"/>
    <property type="molecule type" value="Genomic_DNA"/>
</dbReference>
<evidence type="ECO:0000313" key="1">
    <source>
        <dbReference type="EMBL" id="KAI8537933.1"/>
    </source>
</evidence>
<name>A0ACC0MA69_RHOML</name>
<keyword evidence="2" id="KW-1185">Reference proteome</keyword>